<sequence length="366" mass="39924">MKLAIIMDQYNNPFAGTESQVLKLVEGLKAVGWDIRFAVFRETGFTRNGDFPVSVDHLGVGSISSPGSWLGVYRYAKTLKREGFGLAHVFFNDASVICPPMMRLAGLRTIISRRDMGFWYNTLYLRALGVTGRFVSAAVCNSQAVADITGKMEHLSPEKLHVIYNGYPDVEAAPIESNPGKDPLKPIIGLVANLRPIKRIDDLLRACGLLRDRGYNFELTIAGGGNQESYRELAEDLNIGDKVTFLGGVSNPEEHIQQFDVAVLCSETEGFSNAIIEYMRAGKPVVCTRTGGNPEIVADGENGYLVPVGNVEALADAIGRLMDDPELRTKMGKAALATMAGKYSMANMIQQHIDLYARLQTGGARA</sequence>
<keyword evidence="3" id="KW-0808">Transferase</keyword>
<evidence type="ECO:0000313" key="4">
    <source>
        <dbReference type="Proteomes" id="UP000323161"/>
    </source>
</evidence>
<dbReference type="Pfam" id="PF00534">
    <property type="entry name" value="Glycos_transf_1"/>
    <property type="match status" value="1"/>
</dbReference>
<evidence type="ECO:0000259" key="1">
    <source>
        <dbReference type="Pfam" id="PF00534"/>
    </source>
</evidence>
<dbReference type="GO" id="GO:0016757">
    <property type="term" value="F:glycosyltransferase activity"/>
    <property type="evidence" value="ECO:0007669"/>
    <property type="project" value="InterPro"/>
</dbReference>
<accession>A0A5B0VKS0</accession>
<dbReference type="GO" id="GO:1901135">
    <property type="term" value="P:carbohydrate derivative metabolic process"/>
    <property type="evidence" value="ECO:0007669"/>
    <property type="project" value="UniProtKB-ARBA"/>
</dbReference>
<dbReference type="SUPFAM" id="SSF53756">
    <property type="entry name" value="UDP-Glycosyltransferase/glycogen phosphorylase"/>
    <property type="match status" value="1"/>
</dbReference>
<dbReference type="PANTHER" id="PTHR12526">
    <property type="entry name" value="GLYCOSYLTRANSFERASE"/>
    <property type="match status" value="1"/>
</dbReference>
<dbReference type="AlphaFoldDB" id="A0A5B0VKS0"/>
<name>A0A5B0VKS0_9GAMM</name>
<comment type="caution">
    <text evidence="3">The sequence shown here is derived from an EMBL/GenBank/DDBJ whole genome shotgun (WGS) entry which is preliminary data.</text>
</comment>
<keyword evidence="4" id="KW-1185">Reference proteome</keyword>
<dbReference type="PANTHER" id="PTHR12526:SF630">
    <property type="entry name" value="GLYCOSYLTRANSFERASE"/>
    <property type="match status" value="1"/>
</dbReference>
<feature type="domain" description="Glycosyltransferase subfamily 4-like N-terminal" evidence="2">
    <location>
        <begin position="16"/>
        <end position="167"/>
    </location>
</feature>
<dbReference type="EMBL" id="VTUU01000002">
    <property type="protein sequence ID" value="KAA1175044.1"/>
    <property type="molecule type" value="Genomic_DNA"/>
</dbReference>
<protein>
    <submittedName>
        <fullName evidence="3">Glycosyltransferase family 4 protein</fullName>
    </submittedName>
</protein>
<dbReference type="InterPro" id="IPR001296">
    <property type="entry name" value="Glyco_trans_1"/>
</dbReference>
<proteinExistence type="predicted"/>
<evidence type="ECO:0000313" key="3">
    <source>
        <dbReference type="EMBL" id="KAA1175044.1"/>
    </source>
</evidence>
<dbReference type="CDD" id="cd03801">
    <property type="entry name" value="GT4_PimA-like"/>
    <property type="match status" value="1"/>
</dbReference>
<dbReference type="Proteomes" id="UP000323161">
    <property type="component" value="Unassembled WGS sequence"/>
</dbReference>
<feature type="domain" description="Glycosyl transferase family 1" evidence="1">
    <location>
        <begin position="180"/>
        <end position="335"/>
    </location>
</feature>
<organism evidence="3 4">
    <name type="scientific">Marinobacter salinexigens</name>
    <dbReference type="NCBI Taxonomy" id="2919747"/>
    <lineage>
        <taxon>Bacteria</taxon>
        <taxon>Pseudomonadati</taxon>
        <taxon>Pseudomonadota</taxon>
        <taxon>Gammaproteobacteria</taxon>
        <taxon>Pseudomonadales</taxon>
        <taxon>Marinobacteraceae</taxon>
        <taxon>Marinobacter</taxon>
    </lineage>
</organism>
<evidence type="ECO:0000259" key="2">
    <source>
        <dbReference type="Pfam" id="PF13439"/>
    </source>
</evidence>
<dbReference type="Gene3D" id="3.40.50.2000">
    <property type="entry name" value="Glycogen Phosphorylase B"/>
    <property type="match status" value="2"/>
</dbReference>
<dbReference type="Pfam" id="PF13439">
    <property type="entry name" value="Glyco_transf_4"/>
    <property type="match status" value="1"/>
</dbReference>
<dbReference type="RefSeq" id="WP_149599465.1">
    <property type="nucleotide sequence ID" value="NZ_VTUU01000002.1"/>
</dbReference>
<gene>
    <name evidence="3" type="ORF">FWJ25_06650</name>
</gene>
<dbReference type="InterPro" id="IPR028098">
    <property type="entry name" value="Glyco_trans_4-like_N"/>
</dbReference>
<reference evidence="3 4" key="1">
    <citation type="submission" date="2019-08" db="EMBL/GenBank/DDBJ databases">
        <title>Marinobacter ZYF650 sp. nov., a marine bacterium isolated from seawater of the Mariana trench.</title>
        <authorList>
            <person name="Ahmad W."/>
        </authorList>
    </citation>
    <scope>NUCLEOTIDE SEQUENCE [LARGE SCALE GENOMIC DNA]</scope>
    <source>
        <strain evidence="3 4">ZYF650</strain>
    </source>
</reference>